<keyword evidence="8 9" id="KW-0234">DNA repair</keyword>
<feature type="domain" description="Uracil-DNA glycosylase-like" evidence="12">
    <location>
        <begin position="45"/>
        <end position="222"/>
    </location>
</feature>
<comment type="function">
    <text evidence="2 9 11">Excises uracil residues from the DNA which can arise as a result of misincorporation of dUMP residues by DNA polymerase or due to deamination of cytosine.</text>
</comment>
<comment type="caution">
    <text evidence="13">The sequence shown here is derived from an EMBL/GenBank/DDBJ whole genome shotgun (WGS) entry which is preliminary data.</text>
</comment>
<evidence type="ECO:0000256" key="1">
    <source>
        <dbReference type="ARBA" id="ARBA00001400"/>
    </source>
</evidence>
<accession>A0ABU3PCR2</accession>
<dbReference type="Pfam" id="PF03167">
    <property type="entry name" value="UDG"/>
    <property type="match status" value="1"/>
</dbReference>
<dbReference type="InterPro" id="IPR002043">
    <property type="entry name" value="UDG_fam1"/>
</dbReference>
<evidence type="ECO:0000256" key="6">
    <source>
        <dbReference type="ARBA" id="ARBA00022763"/>
    </source>
</evidence>
<keyword evidence="9" id="KW-0963">Cytoplasm</keyword>
<name>A0ABU3PCR2_9BURK</name>
<dbReference type="Gene3D" id="3.40.470.10">
    <property type="entry name" value="Uracil-DNA glycosylase-like domain"/>
    <property type="match status" value="1"/>
</dbReference>
<dbReference type="SMART" id="SM00987">
    <property type="entry name" value="UreE_C"/>
    <property type="match status" value="1"/>
</dbReference>
<dbReference type="PANTHER" id="PTHR11264:SF0">
    <property type="entry name" value="URACIL-DNA GLYCOSYLASE"/>
    <property type="match status" value="1"/>
</dbReference>
<evidence type="ECO:0000256" key="11">
    <source>
        <dbReference type="RuleBase" id="RU003780"/>
    </source>
</evidence>
<keyword evidence="7 9" id="KW-0378">Hydrolase</keyword>
<dbReference type="NCBIfam" id="NF003588">
    <property type="entry name" value="PRK05254.1-1"/>
    <property type="match status" value="1"/>
</dbReference>
<dbReference type="NCBIfam" id="NF003592">
    <property type="entry name" value="PRK05254.1-5"/>
    <property type="match status" value="1"/>
</dbReference>
<comment type="subcellular location">
    <subcellularLocation>
        <location evidence="9">Cytoplasm</location>
    </subcellularLocation>
</comment>
<evidence type="ECO:0000256" key="5">
    <source>
        <dbReference type="ARBA" id="ARBA00018429"/>
    </source>
</evidence>
<keyword evidence="6 9" id="KW-0227">DNA damage</keyword>
<evidence type="ECO:0000313" key="14">
    <source>
        <dbReference type="Proteomes" id="UP001246372"/>
    </source>
</evidence>
<sequence length="234" mass="24564">MPGGWQPVLRAWLDSAAGQGLIAHVEQRQREGAIVYPADPLRALRLTPLAEVRVVILGQDPYHGPGQAEGLAFSVPAGVKLPPSLRNICKELQQDPALNVTGGAGHIGLSQSCPQGHLGTWARQGVLLLNTCLTVEDGAPASHAKRGWEALSDALIAAVAARGGPCVYLLWGAHAQAKAALIEAAGGDQLLLQANHPSPLSATRGPVPFIGCRHFSRAQAWLAERGLPIDWALA</sequence>
<evidence type="ECO:0000256" key="4">
    <source>
        <dbReference type="ARBA" id="ARBA00012030"/>
    </source>
</evidence>
<dbReference type="NCBIfam" id="TIGR00628">
    <property type="entry name" value="ung"/>
    <property type="match status" value="1"/>
</dbReference>
<evidence type="ECO:0000256" key="3">
    <source>
        <dbReference type="ARBA" id="ARBA00008184"/>
    </source>
</evidence>
<comment type="similarity">
    <text evidence="3 9 11">Belongs to the uracil-DNA glycosylase (UDG) superfamily. UNG family.</text>
</comment>
<dbReference type="NCBIfam" id="NF003591">
    <property type="entry name" value="PRK05254.1-4"/>
    <property type="match status" value="1"/>
</dbReference>
<proteinExistence type="inferred from homology"/>
<dbReference type="SUPFAM" id="SSF52141">
    <property type="entry name" value="Uracil-DNA glycosylase-like"/>
    <property type="match status" value="1"/>
</dbReference>
<dbReference type="NCBIfam" id="NF003589">
    <property type="entry name" value="PRK05254.1-2"/>
    <property type="match status" value="1"/>
</dbReference>
<organism evidence="13 14">
    <name type="scientific">Roseateles aquae</name>
    <dbReference type="NCBI Taxonomy" id="3077235"/>
    <lineage>
        <taxon>Bacteria</taxon>
        <taxon>Pseudomonadati</taxon>
        <taxon>Pseudomonadota</taxon>
        <taxon>Betaproteobacteria</taxon>
        <taxon>Burkholderiales</taxon>
        <taxon>Sphaerotilaceae</taxon>
        <taxon>Roseateles</taxon>
    </lineage>
</organism>
<dbReference type="Proteomes" id="UP001246372">
    <property type="component" value="Unassembled WGS sequence"/>
</dbReference>
<dbReference type="InterPro" id="IPR036895">
    <property type="entry name" value="Uracil-DNA_glycosylase-like_sf"/>
</dbReference>
<protein>
    <recommendedName>
        <fullName evidence="5 9">Uracil-DNA glycosylase</fullName>
        <shortName evidence="9">UDG</shortName>
        <ecNumber evidence="4 9">3.2.2.27</ecNumber>
    </recommendedName>
</protein>
<dbReference type="GO" id="GO:0004844">
    <property type="term" value="F:uracil DNA N-glycosylase activity"/>
    <property type="evidence" value="ECO:0007669"/>
    <property type="project" value="UniProtKB-EC"/>
</dbReference>
<evidence type="ECO:0000256" key="8">
    <source>
        <dbReference type="ARBA" id="ARBA00023204"/>
    </source>
</evidence>
<dbReference type="SMART" id="SM00986">
    <property type="entry name" value="UDG"/>
    <property type="match status" value="1"/>
</dbReference>
<dbReference type="InterPro" id="IPR005122">
    <property type="entry name" value="Uracil-DNA_glycosylase-like"/>
</dbReference>
<dbReference type="HAMAP" id="MF_00148">
    <property type="entry name" value="UDG"/>
    <property type="match status" value="1"/>
</dbReference>
<dbReference type="CDD" id="cd10027">
    <property type="entry name" value="UDG-F1-like"/>
    <property type="match status" value="1"/>
</dbReference>
<dbReference type="EC" id="3.2.2.27" evidence="4 9"/>
<evidence type="ECO:0000313" key="13">
    <source>
        <dbReference type="EMBL" id="MDT8999938.1"/>
    </source>
</evidence>
<feature type="active site" description="Proton acceptor" evidence="9 10">
    <location>
        <position position="60"/>
    </location>
</feature>
<dbReference type="EMBL" id="JAVXZY010000004">
    <property type="protein sequence ID" value="MDT8999938.1"/>
    <property type="molecule type" value="Genomic_DNA"/>
</dbReference>
<evidence type="ECO:0000256" key="10">
    <source>
        <dbReference type="PROSITE-ProRule" id="PRU10072"/>
    </source>
</evidence>
<dbReference type="InterPro" id="IPR018085">
    <property type="entry name" value="Ura-DNA_Glyclase_AS"/>
</dbReference>
<keyword evidence="13" id="KW-0326">Glycosidase</keyword>
<evidence type="ECO:0000259" key="12">
    <source>
        <dbReference type="SMART" id="SM00986"/>
    </source>
</evidence>
<gene>
    <name evidence="9" type="primary">ung</name>
    <name evidence="13" type="ORF">RQP53_11745</name>
</gene>
<evidence type="ECO:0000256" key="7">
    <source>
        <dbReference type="ARBA" id="ARBA00022801"/>
    </source>
</evidence>
<evidence type="ECO:0000256" key="9">
    <source>
        <dbReference type="HAMAP-Rule" id="MF_00148"/>
    </source>
</evidence>
<keyword evidence="14" id="KW-1185">Reference proteome</keyword>
<dbReference type="PANTHER" id="PTHR11264">
    <property type="entry name" value="URACIL-DNA GLYCOSYLASE"/>
    <property type="match status" value="1"/>
</dbReference>
<reference evidence="13" key="1">
    <citation type="submission" date="2023-09" db="EMBL/GenBank/DDBJ databases">
        <title>Paucibacter sp. APW11 Genome sequencing and assembly.</title>
        <authorList>
            <person name="Kim I."/>
        </authorList>
    </citation>
    <scope>NUCLEOTIDE SEQUENCE</scope>
    <source>
        <strain evidence="13">APW11</strain>
    </source>
</reference>
<comment type="catalytic activity">
    <reaction evidence="1 9 11">
        <text>Hydrolyzes single-stranded DNA or mismatched double-stranded DNA and polynucleotides, releasing free uracil.</text>
        <dbReference type="EC" id="3.2.2.27"/>
    </reaction>
</comment>
<dbReference type="PROSITE" id="PS00130">
    <property type="entry name" value="U_DNA_GLYCOSYLASE"/>
    <property type="match status" value="1"/>
</dbReference>
<evidence type="ECO:0000256" key="2">
    <source>
        <dbReference type="ARBA" id="ARBA00002631"/>
    </source>
</evidence>